<dbReference type="Proteomes" id="UP000887116">
    <property type="component" value="Unassembled WGS sequence"/>
</dbReference>
<dbReference type="GO" id="GO:0005634">
    <property type="term" value="C:nucleus"/>
    <property type="evidence" value="ECO:0007669"/>
    <property type="project" value="InterPro"/>
</dbReference>
<dbReference type="GO" id="GO:0000123">
    <property type="term" value="C:histone acetyltransferase complex"/>
    <property type="evidence" value="ECO:0007669"/>
    <property type="project" value="InterPro"/>
</dbReference>
<evidence type="ECO:0000256" key="2">
    <source>
        <dbReference type="ARBA" id="ARBA00023015"/>
    </source>
</evidence>
<comment type="caution">
    <text evidence="7">The sequence shown here is derived from an EMBL/GenBank/DDBJ whole genome shotgun (WGS) entry which is preliminary data.</text>
</comment>
<keyword evidence="8" id="KW-1185">Reference proteome</keyword>
<evidence type="ECO:0000256" key="4">
    <source>
        <dbReference type="ARBA" id="ARBA00023242"/>
    </source>
</evidence>
<dbReference type="Gene3D" id="1.10.1630.10">
    <property type="entry name" value="Nuclear receptor coactivator, CREB-bp-like, interlocking domain"/>
    <property type="match status" value="1"/>
</dbReference>
<dbReference type="GO" id="GO:0004402">
    <property type="term" value="F:histone acetyltransferase activity"/>
    <property type="evidence" value="ECO:0007669"/>
    <property type="project" value="InterPro"/>
</dbReference>
<proteinExistence type="predicted"/>
<dbReference type="InterPro" id="IPR009110">
    <property type="entry name" value="Nuc_rcpt_coact"/>
</dbReference>
<dbReference type="GO" id="GO:0003713">
    <property type="term" value="F:transcription coactivator activity"/>
    <property type="evidence" value="ECO:0007669"/>
    <property type="project" value="InterPro"/>
</dbReference>
<keyword evidence="4" id="KW-0539">Nucleus</keyword>
<dbReference type="CDD" id="cd20910">
    <property type="entry name" value="NCBD_CREBBP-p300_like"/>
    <property type="match status" value="1"/>
</dbReference>
<reference evidence="7" key="1">
    <citation type="submission" date="2020-07" db="EMBL/GenBank/DDBJ databases">
        <title>Multicomponent nature underlies the extraordinary mechanical properties of spider dragline silk.</title>
        <authorList>
            <person name="Kono N."/>
            <person name="Nakamura H."/>
            <person name="Mori M."/>
            <person name="Yoshida Y."/>
            <person name="Ohtoshi R."/>
            <person name="Malay A.D."/>
            <person name="Moran D.A.P."/>
            <person name="Tomita M."/>
            <person name="Numata K."/>
            <person name="Arakawa K."/>
        </authorList>
    </citation>
    <scope>NUCLEOTIDE SEQUENCE</scope>
</reference>
<accession>A0A8X6GPU0</accession>
<dbReference type="InterPro" id="IPR037073">
    <property type="entry name" value="Nuc_rcpt_coact_CREBbp_sf"/>
</dbReference>
<dbReference type="AlphaFoldDB" id="A0A8X6GPU0"/>
<evidence type="ECO:0000313" key="7">
    <source>
        <dbReference type="EMBL" id="GFR06425.1"/>
    </source>
</evidence>
<evidence type="ECO:0000256" key="5">
    <source>
        <dbReference type="SAM" id="MobiDB-lite"/>
    </source>
</evidence>
<dbReference type="Pfam" id="PF09030">
    <property type="entry name" value="Creb_binding"/>
    <property type="match status" value="1"/>
</dbReference>
<protein>
    <submittedName>
        <fullName evidence="7">CREB-binding protein</fullName>
    </submittedName>
</protein>
<keyword evidence="3" id="KW-0804">Transcription</keyword>
<gene>
    <name evidence="7" type="primary">NCL1_24101</name>
    <name evidence="7" type="ORF">TNCT_417711</name>
</gene>
<evidence type="ECO:0000259" key="6">
    <source>
        <dbReference type="Pfam" id="PF09030"/>
    </source>
</evidence>
<evidence type="ECO:0000256" key="1">
    <source>
        <dbReference type="ARBA" id="ARBA00022737"/>
    </source>
</evidence>
<evidence type="ECO:0000256" key="3">
    <source>
        <dbReference type="ARBA" id="ARBA00023163"/>
    </source>
</evidence>
<keyword evidence="1" id="KW-0677">Repeat</keyword>
<name>A0A8X6GPU0_TRICU</name>
<feature type="compositionally biased region" description="Polar residues" evidence="5">
    <location>
        <begin position="1"/>
        <end position="11"/>
    </location>
</feature>
<keyword evidence="2" id="KW-0805">Transcription regulation</keyword>
<organism evidence="7 8">
    <name type="scientific">Trichonephila clavata</name>
    <name type="common">Joro spider</name>
    <name type="synonym">Nephila clavata</name>
    <dbReference type="NCBI Taxonomy" id="2740835"/>
    <lineage>
        <taxon>Eukaryota</taxon>
        <taxon>Metazoa</taxon>
        <taxon>Ecdysozoa</taxon>
        <taxon>Arthropoda</taxon>
        <taxon>Chelicerata</taxon>
        <taxon>Arachnida</taxon>
        <taxon>Araneae</taxon>
        <taxon>Araneomorphae</taxon>
        <taxon>Entelegynae</taxon>
        <taxon>Araneoidea</taxon>
        <taxon>Nephilidae</taxon>
        <taxon>Trichonephila</taxon>
    </lineage>
</organism>
<dbReference type="EMBL" id="BMAO01006148">
    <property type="protein sequence ID" value="GFR06425.1"/>
    <property type="molecule type" value="Genomic_DNA"/>
</dbReference>
<evidence type="ECO:0000313" key="8">
    <source>
        <dbReference type="Proteomes" id="UP000887116"/>
    </source>
</evidence>
<dbReference type="SUPFAM" id="SSF69125">
    <property type="entry name" value="Nuclear receptor coactivator interlocking domain"/>
    <property type="match status" value="1"/>
</dbReference>
<feature type="region of interest" description="Disordered" evidence="5">
    <location>
        <begin position="1"/>
        <end position="21"/>
    </location>
</feature>
<feature type="domain" description="Nuclear receptor coactivator CREB-bp-like interlocking" evidence="6">
    <location>
        <begin position="28"/>
        <end position="83"/>
    </location>
</feature>
<sequence>MGLHQQSQTVGAPNIPNAVRSNIGSVGLPQMISNPGTSTVTQNTLNQQLQTLKSSNFSAQKHVLALLKSNPQLMAAFIKQRTAQ</sequence>
<dbReference type="OrthoDB" id="7700330at2759"/>
<dbReference type="InterPro" id="IPR014744">
    <property type="entry name" value="Nuc_rcpt_coact_CREBbp"/>
</dbReference>